<dbReference type="InterPro" id="IPR036065">
    <property type="entry name" value="BolA-like_sf"/>
</dbReference>
<protein>
    <submittedName>
        <fullName evidence="2">BolA family transcriptional regulator</fullName>
    </submittedName>
</protein>
<dbReference type="Proteomes" id="UP000297737">
    <property type="component" value="Unassembled WGS sequence"/>
</dbReference>
<evidence type="ECO:0000313" key="3">
    <source>
        <dbReference type="Proteomes" id="UP000297737"/>
    </source>
</evidence>
<organism evidence="2 3">
    <name type="scientific">Glacieibacterium arshaanense</name>
    <dbReference type="NCBI Taxonomy" id="2511025"/>
    <lineage>
        <taxon>Bacteria</taxon>
        <taxon>Pseudomonadati</taxon>
        <taxon>Pseudomonadota</taxon>
        <taxon>Alphaproteobacteria</taxon>
        <taxon>Sphingomonadales</taxon>
        <taxon>Sphingosinicellaceae</taxon>
        <taxon>Glacieibacterium</taxon>
    </lineage>
</organism>
<evidence type="ECO:0000313" key="2">
    <source>
        <dbReference type="EMBL" id="TFU01401.1"/>
    </source>
</evidence>
<dbReference type="AlphaFoldDB" id="A0A4Y9EKW3"/>
<dbReference type="GO" id="GO:0016226">
    <property type="term" value="P:iron-sulfur cluster assembly"/>
    <property type="evidence" value="ECO:0007669"/>
    <property type="project" value="TreeGrafter"/>
</dbReference>
<sequence length="90" mass="9605">MATMAEQIEARIVAALHPASLEIIDDSHLHSGHAGHRAGGESHFTVIVKAAAFEGLSRVARQRAVYTALGDLMAPDRIHALVIRADTPDT</sequence>
<dbReference type="PANTHER" id="PTHR46230:SF7">
    <property type="entry name" value="BOLA-LIKE PROTEIN 1"/>
    <property type="match status" value="1"/>
</dbReference>
<dbReference type="InterPro" id="IPR002634">
    <property type="entry name" value="BolA"/>
</dbReference>
<proteinExistence type="inferred from homology"/>
<name>A0A4Y9EKW3_9SPHN</name>
<dbReference type="RefSeq" id="WP_135246905.1">
    <property type="nucleotide sequence ID" value="NZ_SIHO01000003.1"/>
</dbReference>
<dbReference type="PANTHER" id="PTHR46230">
    <property type="match status" value="1"/>
</dbReference>
<comment type="similarity">
    <text evidence="1">Belongs to the BolA/IbaG family.</text>
</comment>
<reference evidence="2 3" key="1">
    <citation type="submission" date="2019-02" db="EMBL/GenBank/DDBJ databases">
        <title>Polymorphobacter sp. isolated from the lake at the Tibet of China.</title>
        <authorList>
            <person name="Li A."/>
        </authorList>
    </citation>
    <scope>NUCLEOTIDE SEQUENCE [LARGE SCALE GENOMIC DNA]</scope>
    <source>
        <strain evidence="2 3">DJ1R-1</strain>
    </source>
</reference>
<dbReference type="Gene3D" id="3.30.300.90">
    <property type="entry name" value="BolA-like"/>
    <property type="match status" value="1"/>
</dbReference>
<dbReference type="Pfam" id="PF01722">
    <property type="entry name" value="BolA"/>
    <property type="match status" value="1"/>
</dbReference>
<dbReference type="OrthoDB" id="9811118at2"/>
<accession>A0A4Y9EKW3</accession>
<keyword evidence="3" id="KW-1185">Reference proteome</keyword>
<dbReference type="PIRSF" id="PIRSF003113">
    <property type="entry name" value="BolA"/>
    <property type="match status" value="1"/>
</dbReference>
<comment type="caution">
    <text evidence="2">The sequence shown here is derived from an EMBL/GenBank/DDBJ whole genome shotgun (WGS) entry which is preliminary data.</text>
</comment>
<evidence type="ECO:0000256" key="1">
    <source>
        <dbReference type="RuleBase" id="RU003860"/>
    </source>
</evidence>
<dbReference type="EMBL" id="SIHO01000003">
    <property type="protein sequence ID" value="TFU01401.1"/>
    <property type="molecule type" value="Genomic_DNA"/>
</dbReference>
<dbReference type="SUPFAM" id="SSF82657">
    <property type="entry name" value="BolA-like"/>
    <property type="match status" value="1"/>
</dbReference>
<gene>
    <name evidence="2" type="ORF">EUV02_14035</name>
</gene>